<evidence type="ECO:0000313" key="3">
    <source>
        <dbReference type="Proteomes" id="UP000266673"/>
    </source>
</evidence>
<dbReference type="AlphaFoldDB" id="A0A397TZC9"/>
<evidence type="ECO:0000256" key="1">
    <source>
        <dbReference type="SAM" id="MobiDB-lite"/>
    </source>
</evidence>
<dbReference type="EMBL" id="QKWP01002596">
    <property type="protein sequence ID" value="RIB02761.1"/>
    <property type="molecule type" value="Genomic_DNA"/>
</dbReference>
<proteinExistence type="predicted"/>
<comment type="caution">
    <text evidence="2">The sequence shown here is derived from an EMBL/GenBank/DDBJ whole genome shotgun (WGS) entry which is preliminary data.</text>
</comment>
<dbReference type="OrthoDB" id="3257409at2759"/>
<protein>
    <submittedName>
        <fullName evidence="2">Uncharacterized protein</fullName>
    </submittedName>
</protein>
<dbReference type="STRING" id="44941.A0A397TZC9"/>
<organism evidence="2 3">
    <name type="scientific">Gigaspora rosea</name>
    <dbReference type="NCBI Taxonomy" id="44941"/>
    <lineage>
        <taxon>Eukaryota</taxon>
        <taxon>Fungi</taxon>
        <taxon>Fungi incertae sedis</taxon>
        <taxon>Mucoromycota</taxon>
        <taxon>Glomeromycotina</taxon>
        <taxon>Glomeromycetes</taxon>
        <taxon>Diversisporales</taxon>
        <taxon>Gigasporaceae</taxon>
        <taxon>Gigaspora</taxon>
    </lineage>
</organism>
<dbReference type="Proteomes" id="UP000266673">
    <property type="component" value="Unassembled WGS sequence"/>
</dbReference>
<feature type="region of interest" description="Disordered" evidence="1">
    <location>
        <begin position="20"/>
        <end position="46"/>
    </location>
</feature>
<feature type="compositionally biased region" description="Acidic residues" evidence="1">
    <location>
        <begin position="103"/>
        <end position="116"/>
    </location>
</feature>
<feature type="region of interest" description="Disordered" evidence="1">
    <location>
        <begin position="101"/>
        <end position="123"/>
    </location>
</feature>
<feature type="compositionally biased region" description="Acidic residues" evidence="1">
    <location>
        <begin position="35"/>
        <end position="46"/>
    </location>
</feature>
<reference evidence="2 3" key="1">
    <citation type="submission" date="2018-06" db="EMBL/GenBank/DDBJ databases">
        <title>Comparative genomics reveals the genomic features of Rhizophagus irregularis, R. cerebriforme, R. diaphanum and Gigaspora rosea, and their symbiotic lifestyle signature.</title>
        <authorList>
            <person name="Morin E."/>
            <person name="San Clemente H."/>
            <person name="Chen E.C.H."/>
            <person name="De La Providencia I."/>
            <person name="Hainaut M."/>
            <person name="Kuo A."/>
            <person name="Kohler A."/>
            <person name="Murat C."/>
            <person name="Tang N."/>
            <person name="Roy S."/>
            <person name="Loubradou J."/>
            <person name="Henrissat B."/>
            <person name="Grigoriev I.V."/>
            <person name="Corradi N."/>
            <person name="Roux C."/>
            <person name="Martin F.M."/>
        </authorList>
    </citation>
    <scope>NUCLEOTIDE SEQUENCE [LARGE SCALE GENOMIC DNA]</scope>
    <source>
        <strain evidence="2 3">DAOM 194757</strain>
    </source>
</reference>
<accession>A0A397TZC9</accession>
<evidence type="ECO:0000313" key="2">
    <source>
        <dbReference type="EMBL" id="RIB02761.1"/>
    </source>
</evidence>
<gene>
    <name evidence="2" type="ORF">C2G38_2049819</name>
</gene>
<keyword evidence="3" id="KW-1185">Reference proteome</keyword>
<sequence length="307" mass="35602">MQTLNISSDDMQTYSILESQKSNIPELSSFLESNNEPELEHNEEADELELELEEAIELEEEANEMELELEEDVNEQESLSFISINSLDEMSNSLANRTFIESESSDDQSSELEEESSNDRYNPDIELSDEIIKGLRLLYIKSKYTLPDQAFNEIKEIFGLSEISLYRLQTIFSNIVPIKPILVDMCWNSCCIFNEENSSCEICSICGESRYLLGKKPKKARKSAAYFSIIDSLKMQYKDLIRAKVLWYRHKYTSRQEYLSQDKIGDIFDNNRYRSLVALGLFSDPRDIAFTISVDGYQLFKQKRNDC</sequence>
<name>A0A397TZC9_9GLOM</name>